<evidence type="ECO:0000256" key="1">
    <source>
        <dbReference type="ARBA" id="ARBA00001971"/>
    </source>
</evidence>
<dbReference type="PANTHER" id="PTHR24305">
    <property type="entry name" value="CYTOCHROME P450"/>
    <property type="match status" value="1"/>
</dbReference>
<dbReference type="OrthoDB" id="1470350at2759"/>
<evidence type="ECO:0000313" key="8">
    <source>
        <dbReference type="EMBL" id="KAF2103928.1"/>
    </source>
</evidence>
<comment type="cofactor">
    <cofactor evidence="1 5">
        <name>heme</name>
        <dbReference type="ChEBI" id="CHEBI:30413"/>
    </cofactor>
</comment>
<dbReference type="InterPro" id="IPR017972">
    <property type="entry name" value="Cyt_P450_CS"/>
</dbReference>
<sequence>MALAKLLDVPGGLITVFTTALTTYFLSIAVYRVYFHPLSHIPGPLFAKITSLWLCRHTYRGTEASTLLALHRKYGPVLRIAPNEVDISDGAALNTIYVANGGFRKAQCYKNFDIDGHATVFSALDPNHRLPRAKAVLGMFALGAIRSGNESIVECVDRMTDRLERESERSKTEDKAVNVLNLTRSLALDAVSAYLFGKPYNGIMEEKLSASQFVDAFVAVGRFFYLPNWAFLLLEMLEARIDPEKDKVEKSMVTVDEFVADLVDNANAEDNTYQGRLKNAGFSDHENKAQCKDLMFAGTDSTGMNLATILWNMAKQPAIYAKLREELLSTPPSTDPMTLPYLRAVINEGLRLSMANPTRFPRIVPLGGFATPTPKSYHLPPGTIVGVTPFTLYLNDEVYPSPEVFKPERWEYATPKMNRDHIPFGLGARQCIARNLATVELFIALDKLVRKDVLRGARAIGDKIEILEWFNSKVKDEKIEIAWN</sequence>
<evidence type="ECO:0000256" key="5">
    <source>
        <dbReference type="PIRSR" id="PIRSR602403-1"/>
    </source>
</evidence>
<evidence type="ECO:0000256" key="4">
    <source>
        <dbReference type="ARBA" id="ARBA00023004"/>
    </source>
</evidence>
<evidence type="ECO:0000313" key="9">
    <source>
        <dbReference type="Proteomes" id="UP000799772"/>
    </source>
</evidence>
<keyword evidence="7" id="KW-1133">Transmembrane helix</keyword>
<dbReference type="CDD" id="cd11062">
    <property type="entry name" value="CYP58-like"/>
    <property type="match status" value="1"/>
</dbReference>
<dbReference type="SUPFAM" id="SSF48264">
    <property type="entry name" value="Cytochrome P450"/>
    <property type="match status" value="1"/>
</dbReference>
<gene>
    <name evidence="8" type="ORF">NA57DRAFT_50785</name>
</gene>
<dbReference type="InterPro" id="IPR050121">
    <property type="entry name" value="Cytochrome_P450_monoxygenase"/>
</dbReference>
<evidence type="ECO:0000256" key="3">
    <source>
        <dbReference type="ARBA" id="ARBA00022723"/>
    </source>
</evidence>
<proteinExistence type="inferred from homology"/>
<keyword evidence="4 5" id="KW-0408">Iron</keyword>
<protein>
    <submittedName>
        <fullName evidence="8">Cytochrome P450</fullName>
    </submittedName>
</protein>
<dbReference type="PRINTS" id="PR00465">
    <property type="entry name" value="EP450IV"/>
</dbReference>
<comment type="similarity">
    <text evidence="2 6">Belongs to the cytochrome P450 family.</text>
</comment>
<dbReference type="PROSITE" id="PS00086">
    <property type="entry name" value="CYTOCHROME_P450"/>
    <property type="match status" value="1"/>
</dbReference>
<feature type="binding site" description="axial binding residue" evidence="5">
    <location>
        <position position="431"/>
    </location>
    <ligand>
        <name>heme</name>
        <dbReference type="ChEBI" id="CHEBI:30413"/>
    </ligand>
    <ligandPart>
        <name>Fe</name>
        <dbReference type="ChEBI" id="CHEBI:18248"/>
    </ligandPart>
</feature>
<evidence type="ECO:0000256" key="2">
    <source>
        <dbReference type="ARBA" id="ARBA00010617"/>
    </source>
</evidence>
<dbReference type="GO" id="GO:0016705">
    <property type="term" value="F:oxidoreductase activity, acting on paired donors, with incorporation or reduction of molecular oxygen"/>
    <property type="evidence" value="ECO:0007669"/>
    <property type="project" value="InterPro"/>
</dbReference>
<keyword evidence="7" id="KW-0812">Transmembrane</keyword>
<dbReference type="InterPro" id="IPR036396">
    <property type="entry name" value="Cyt_P450_sf"/>
</dbReference>
<dbReference type="Gene3D" id="1.10.630.10">
    <property type="entry name" value="Cytochrome P450"/>
    <property type="match status" value="1"/>
</dbReference>
<reference evidence="8" key="1">
    <citation type="journal article" date="2020" name="Stud. Mycol.">
        <title>101 Dothideomycetes genomes: a test case for predicting lifestyles and emergence of pathogens.</title>
        <authorList>
            <person name="Haridas S."/>
            <person name="Albert R."/>
            <person name="Binder M."/>
            <person name="Bloem J."/>
            <person name="Labutti K."/>
            <person name="Salamov A."/>
            <person name="Andreopoulos B."/>
            <person name="Baker S."/>
            <person name="Barry K."/>
            <person name="Bills G."/>
            <person name="Bluhm B."/>
            <person name="Cannon C."/>
            <person name="Castanera R."/>
            <person name="Culley D."/>
            <person name="Daum C."/>
            <person name="Ezra D."/>
            <person name="Gonzalez J."/>
            <person name="Henrissat B."/>
            <person name="Kuo A."/>
            <person name="Liang C."/>
            <person name="Lipzen A."/>
            <person name="Lutzoni F."/>
            <person name="Magnuson J."/>
            <person name="Mondo S."/>
            <person name="Nolan M."/>
            <person name="Ohm R."/>
            <person name="Pangilinan J."/>
            <person name="Park H.-J."/>
            <person name="Ramirez L."/>
            <person name="Alfaro M."/>
            <person name="Sun H."/>
            <person name="Tritt A."/>
            <person name="Yoshinaga Y."/>
            <person name="Zwiers L.-H."/>
            <person name="Turgeon B."/>
            <person name="Goodwin S."/>
            <person name="Spatafora J."/>
            <person name="Crous P."/>
            <person name="Grigoriev I."/>
        </authorList>
    </citation>
    <scope>NUCLEOTIDE SEQUENCE</scope>
    <source>
        <strain evidence="8">CBS 133067</strain>
    </source>
</reference>
<dbReference type="PRINTS" id="PR00385">
    <property type="entry name" value="P450"/>
</dbReference>
<dbReference type="EMBL" id="ML978121">
    <property type="protein sequence ID" value="KAF2103928.1"/>
    <property type="molecule type" value="Genomic_DNA"/>
</dbReference>
<keyword evidence="6" id="KW-0503">Monooxygenase</keyword>
<comment type="caution">
    <text evidence="8">The sequence shown here is derived from an EMBL/GenBank/DDBJ whole genome shotgun (WGS) entry which is preliminary data.</text>
</comment>
<feature type="transmembrane region" description="Helical" evidence="7">
    <location>
        <begin position="12"/>
        <end position="34"/>
    </location>
</feature>
<keyword evidence="6" id="KW-0560">Oxidoreductase</keyword>
<evidence type="ECO:0000256" key="7">
    <source>
        <dbReference type="SAM" id="Phobius"/>
    </source>
</evidence>
<dbReference type="AlphaFoldDB" id="A0A9P4IRA1"/>
<keyword evidence="7" id="KW-0472">Membrane</keyword>
<keyword evidence="9" id="KW-1185">Reference proteome</keyword>
<dbReference type="Pfam" id="PF00067">
    <property type="entry name" value="p450"/>
    <property type="match status" value="1"/>
</dbReference>
<keyword evidence="3 5" id="KW-0479">Metal-binding</keyword>
<organism evidence="8 9">
    <name type="scientific">Rhizodiscina lignyota</name>
    <dbReference type="NCBI Taxonomy" id="1504668"/>
    <lineage>
        <taxon>Eukaryota</taxon>
        <taxon>Fungi</taxon>
        <taxon>Dikarya</taxon>
        <taxon>Ascomycota</taxon>
        <taxon>Pezizomycotina</taxon>
        <taxon>Dothideomycetes</taxon>
        <taxon>Pleosporomycetidae</taxon>
        <taxon>Aulographales</taxon>
        <taxon>Rhizodiscinaceae</taxon>
        <taxon>Rhizodiscina</taxon>
    </lineage>
</organism>
<dbReference type="GO" id="GO:0004497">
    <property type="term" value="F:monooxygenase activity"/>
    <property type="evidence" value="ECO:0007669"/>
    <property type="project" value="UniProtKB-KW"/>
</dbReference>
<accession>A0A9P4IRA1</accession>
<keyword evidence="5 6" id="KW-0349">Heme</keyword>
<dbReference type="Proteomes" id="UP000799772">
    <property type="component" value="Unassembled WGS sequence"/>
</dbReference>
<dbReference type="PANTHER" id="PTHR24305:SF156">
    <property type="entry name" value="P450, PUTATIVE (EUROFUNG)-RELATED"/>
    <property type="match status" value="1"/>
</dbReference>
<dbReference type="GO" id="GO:0005506">
    <property type="term" value="F:iron ion binding"/>
    <property type="evidence" value="ECO:0007669"/>
    <property type="project" value="InterPro"/>
</dbReference>
<evidence type="ECO:0000256" key="6">
    <source>
        <dbReference type="RuleBase" id="RU000461"/>
    </source>
</evidence>
<dbReference type="GO" id="GO:0020037">
    <property type="term" value="F:heme binding"/>
    <property type="evidence" value="ECO:0007669"/>
    <property type="project" value="InterPro"/>
</dbReference>
<dbReference type="InterPro" id="IPR002403">
    <property type="entry name" value="Cyt_P450_E_grp-IV"/>
</dbReference>
<name>A0A9P4IRA1_9PEZI</name>
<dbReference type="InterPro" id="IPR001128">
    <property type="entry name" value="Cyt_P450"/>
</dbReference>